<accession>F8FBV4</accession>
<evidence type="ECO:0000313" key="2">
    <source>
        <dbReference type="Proteomes" id="UP000006620"/>
    </source>
</evidence>
<dbReference type="RefSeq" id="WP_013918868.1">
    <property type="nucleotide sequence ID" value="NC_015690.1"/>
</dbReference>
<dbReference type="EMBL" id="CP002869">
    <property type="protein sequence ID" value="AEI43715.1"/>
    <property type="molecule type" value="Genomic_DNA"/>
</dbReference>
<reference evidence="1 2" key="2">
    <citation type="journal article" date="2013" name="Genome Announc.">
        <title>Genome Sequence of Growth-Improving Paenibacillus mucilaginosus Strain KNP414.</title>
        <authorList>
            <person name="Lu J.J."/>
            <person name="Wang J.F."/>
            <person name="Hu X.F."/>
        </authorList>
    </citation>
    <scope>NUCLEOTIDE SEQUENCE [LARGE SCALE GENOMIC DNA]</scope>
    <source>
        <strain evidence="1 2">KNP414</strain>
    </source>
</reference>
<gene>
    <name evidence="1" type="ordered locus">KNP414_05191</name>
</gene>
<evidence type="ECO:0000313" key="1">
    <source>
        <dbReference type="EMBL" id="AEI43715.1"/>
    </source>
</evidence>
<dbReference type="HOGENOM" id="CLU_1029908_0_0_9"/>
<sequence length="270" mass="31595">MGTLDKRLRSLLNKARFTVRSRLSFSLGPVRLKAASKEDLFPDLSVRRRELEYRERYDFAGWHKRLGLLDYRLNLYFLELLQTCRPHLAPPGLERIRAVDVGSRTFYYLPALFHYYRTLAPLDRLHGVEFDAYRRYRTGSTAYDYAQAYLRELASPCAAYLPMDFLEYRVPFNVCTFFLPFVTEDPLLHWGLPLESFHPARLFEHAYNRLESPGVLIITNKGEEEQAHQHRILDSLGIRCRNLGPFESPFYAYDLPRYLTLVIKSGTAGE</sequence>
<dbReference type="KEGG" id="pms:KNP414_05191"/>
<proteinExistence type="predicted"/>
<reference evidence="2" key="1">
    <citation type="submission" date="2011-06" db="EMBL/GenBank/DDBJ databases">
        <title>Complete genome sequence of Paenibacillus mucilaginosus KNP414.</title>
        <authorList>
            <person name="Wang J."/>
            <person name="Hu S."/>
            <person name="Hu X."/>
            <person name="Zhang B."/>
            <person name="Dong D."/>
            <person name="Zhang S."/>
            <person name="Zhao K."/>
            <person name="Wu D."/>
        </authorList>
    </citation>
    <scope>NUCLEOTIDE SEQUENCE [LARGE SCALE GENOMIC DNA]</scope>
    <source>
        <strain evidence="2">KNP414</strain>
    </source>
</reference>
<protein>
    <recommendedName>
        <fullName evidence="3">Class I SAM-dependent methyltransferase</fullName>
    </recommendedName>
</protein>
<dbReference type="PATRIC" id="fig|1036673.3.peg.4803"/>
<name>F8FBV4_PAEMK</name>
<organism evidence="1 2">
    <name type="scientific">Paenibacillus mucilaginosus (strain KNP414)</name>
    <dbReference type="NCBI Taxonomy" id="1036673"/>
    <lineage>
        <taxon>Bacteria</taxon>
        <taxon>Bacillati</taxon>
        <taxon>Bacillota</taxon>
        <taxon>Bacilli</taxon>
        <taxon>Bacillales</taxon>
        <taxon>Paenibacillaceae</taxon>
        <taxon>Paenibacillus</taxon>
    </lineage>
</organism>
<dbReference type="Proteomes" id="UP000006620">
    <property type="component" value="Chromosome"/>
</dbReference>
<dbReference type="AlphaFoldDB" id="F8FBV4"/>
<evidence type="ECO:0008006" key="3">
    <source>
        <dbReference type="Google" id="ProtNLM"/>
    </source>
</evidence>